<reference evidence="8 9" key="1">
    <citation type="submission" date="2021-04" db="EMBL/GenBank/DDBJ databases">
        <authorList>
            <person name="Ivanova A."/>
        </authorList>
    </citation>
    <scope>NUCLEOTIDE SEQUENCE [LARGE SCALE GENOMIC DNA]</scope>
    <source>
        <strain evidence="8 9">G18</strain>
    </source>
</reference>
<dbReference type="SMART" id="SM00448">
    <property type="entry name" value="REC"/>
    <property type="match status" value="1"/>
</dbReference>
<evidence type="ECO:0000259" key="7">
    <source>
        <dbReference type="PROSITE" id="PS50110"/>
    </source>
</evidence>
<evidence type="ECO:0000313" key="8">
    <source>
        <dbReference type="EMBL" id="MBP3955681.1"/>
    </source>
</evidence>
<dbReference type="Proteomes" id="UP000676565">
    <property type="component" value="Unassembled WGS sequence"/>
</dbReference>
<dbReference type="PANTHER" id="PTHR48111">
    <property type="entry name" value="REGULATOR OF RPOS"/>
    <property type="match status" value="1"/>
</dbReference>
<name>A0ABS5BPP0_9BACT</name>
<keyword evidence="9" id="KW-1185">Reference proteome</keyword>
<dbReference type="EMBL" id="JAGKQQ010000001">
    <property type="protein sequence ID" value="MBP3955681.1"/>
    <property type="molecule type" value="Genomic_DNA"/>
</dbReference>
<feature type="modified residue" description="4-aspartylphosphate" evidence="6">
    <location>
        <position position="59"/>
    </location>
</feature>
<evidence type="ECO:0000256" key="5">
    <source>
        <dbReference type="ARBA" id="ARBA00023163"/>
    </source>
</evidence>
<sequence length="141" mass="14814">MNELPRAPLSVLVVEDLQDVAESVADLLTMSGHTVRVASCGADALHVALAEPPDVVLLDIGLPGMSGWEVARRLRTQSNGKQPVVVAVTGHGTDDDRLRSADAGIDLHLVKPADPATLTALLSRVHRLMASRDETGPSEAA</sequence>
<keyword evidence="4" id="KW-0238">DNA-binding</keyword>
<organism evidence="8 9">
    <name type="scientific">Gemmata palustris</name>
    <dbReference type="NCBI Taxonomy" id="2822762"/>
    <lineage>
        <taxon>Bacteria</taxon>
        <taxon>Pseudomonadati</taxon>
        <taxon>Planctomycetota</taxon>
        <taxon>Planctomycetia</taxon>
        <taxon>Gemmatales</taxon>
        <taxon>Gemmataceae</taxon>
        <taxon>Gemmata</taxon>
    </lineage>
</organism>
<accession>A0ABS5BPP0</accession>
<evidence type="ECO:0000313" key="9">
    <source>
        <dbReference type="Proteomes" id="UP000676565"/>
    </source>
</evidence>
<evidence type="ECO:0000256" key="3">
    <source>
        <dbReference type="ARBA" id="ARBA00023015"/>
    </source>
</evidence>
<evidence type="ECO:0000256" key="4">
    <source>
        <dbReference type="ARBA" id="ARBA00023125"/>
    </source>
</evidence>
<keyword evidence="2" id="KW-0902">Two-component regulatory system</keyword>
<comment type="caution">
    <text evidence="8">The sequence shown here is derived from an EMBL/GenBank/DDBJ whole genome shotgun (WGS) entry which is preliminary data.</text>
</comment>
<dbReference type="InterPro" id="IPR011006">
    <property type="entry name" value="CheY-like_superfamily"/>
</dbReference>
<dbReference type="InterPro" id="IPR001789">
    <property type="entry name" value="Sig_transdc_resp-reg_receiver"/>
</dbReference>
<dbReference type="RefSeq" id="WP_210653746.1">
    <property type="nucleotide sequence ID" value="NZ_JAGKQQ010000001.1"/>
</dbReference>
<keyword evidence="1 6" id="KW-0597">Phosphoprotein</keyword>
<evidence type="ECO:0000256" key="6">
    <source>
        <dbReference type="PROSITE-ProRule" id="PRU00169"/>
    </source>
</evidence>
<feature type="domain" description="Response regulatory" evidence="7">
    <location>
        <begin position="10"/>
        <end position="126"/>
    </location>
</feature>
<protein>
    <submittedName>
        <fullName evidence="8">Response regulator</fullName>
    </submittedName>
</protein>
<dbReference type="PANTHER" id="PTHR48111:SF1">
    <property type="entry name" value="TWO-COMPONENT RESPONSE REGULATOR ORR33"/>
    <property type="match status" value="1"/>
</dbReference>
<keyword evidence="5" id="KW-0804">Transcription</keyword>
<dbReference type="InterPro" id="IPR039420">
    <property type="entry name" value="WalR-like"/>
</dbReference>
<dbReference type="PROSITE" id="PS50110">
    <property type="entry name" value="RESPONSE_REGULATORY"/>
    <property type="match status" value="1"/>
</dbReference>
<dbReference type="Gene3D" id="3.40.50.2300">
    <property type="match status" value="1"/>
</dbReference>
<proteinExistence type="predicted"/>
<dbReference type="Pfam" id="PF00072">
    <property type="entry name" value="Response_reg"/>
    <property type="match status" value="1"/>
</dbReference>
<evidence type="ECO:0000256" key="1">
    <source>
        <dbReference type="ARBA" id="ARBA00022553"/>
    </source>
</evidence>
<keyword evidence="3" id="KW-0805">Transcription regulation</keyword>
<evidence type="ECO:0000256" key="2">
    <source>
        <dbReference type="ARBA" id="ARBA00023012"/>
    </source>
</evidence>
<dbReference type="CDD" id="cd17580">
    <property type="entry name" value="REC_2_DhkD-like"/>
    <property type="match status" value="1"/>
</dbReference>
<dbReference type="SUPFAM" id="SSF52172">
    <property type="entry name" value="CheY-like"/>
    <property type="match status" value="1"/>
</dbReference>
<gene>
    <name evidence="8" type="ORF">J8F10_10350</name>
</gene>